<evidence type="ECO:0000313" key="1">
    <source>
        <dbReference type="EMBL" id="KAI7737616.1"/>
    </source>
</evidence>
<dbReference type="PANTHER" id="PTHR45747:SF19">
    <property type="entry name" value="HISTONE-LYSINE N-METHYLTRANSFERASE"/>
    <property type="match status" value="1"/>
</dbReference>
<keyword evidence="2" id="KW-1185">Reference proteome</keyword>
<sequence>MNTATAKKNRRVFCASIIRLGIGSPVKISVPPINLPKVEKLPPYTTWIFLVSRRRIYYARNGGEALICSDSEEENLDDKDEKKEFVKSEDNIIRSTIEQNGSSDFVYDLQPNACLENLVKSR</sequence>
<protein>
    <submittedName>
        <fullName evidence="1">Uncharacterized protein</fullName>
    </submittedName>
</protein>
<dbReference type="GO" id="GO:0031507">
    <property type="term" value="P:heterochromatin formation"/>
    <property type="evidence" value="ECO:0007669"/>
    <property type="project" value="TreeGrafter"/>
</dbReference>
<evidence type="ECO:0000313" key="2">
    <source>
        <dbReference type="Proteomes" id="UP001206925"/>
    </source>
</evidence>
<comment type="caution">
    <text evidence="1">The sequence shown here is derived from an EMBL/GenBank/DDBJ whole genome shotgun (WGS) entry which is preliminary data.</text>
</comment>
<dbReference type="GO" id="GO:0003682">
    <property type="term" value="F:chromatin binding"/>
    <property type="evidence" value="ECO:0007669"/>
    <property type="project" value="TreeGrafter"/>
</dbReference>
<dbReference type="GO" id="GO:0005634">
    <property type="term" value="C:nucleus"/>
    <property type="evidence" value="ECO:0007669"/>
    <property type="project" value="TreeGrafter"/>
</dbReference>
<accession>A0AAD5CBW6</accession>
<gene>
    <name evidence="1" type="ORF">M8C21_017050</name>
</gene>
<dbReference type="InterPro" id="IPR045318">
    <property type="entry name" value="EZH1/2-like"/>
</dbReference>
<dbReference type="EMBL" id="JAMZMK010008982">
    <property type="protein sequence ID" value="KAI7737616.1"/>
    <property type="molecule type" value="Genomic_DNA"/>
</dbReference>
<reference evidence="1" key="1">
    <citation type="submission" date="2022-06" db="EMBL/GenBank/DDBJ databases">
        <title>Uncovering the hologenomic basis of an extraordinary plant invasion.</title>
        <authorList>
            <person name="Bieker V.C."/>
            <person name="Martin M.D."/>
            <person name="Gilbert T."/>
            <person name="Hodgins K."/>
            <person name="Battlay P."/>
            <person name="Petersen B."/>
            <person name="Wilson J."/>
        </authorList>
    </citation>
    <scope>NUCLEOTIDE SEQUENCE</scope>
    <source>
        <strain evidence="1">AA19_3_7</strain>
        <tissue evidence="1">Leaf</tissue>
    </source>
</reference>
<proteinExistence type="predicted"/>
<name>A0AAD5CBW6_AMBAR</name>
<dbReference type="AlphaFoldDB" id="A0AAD5CBW6"/>
<dbReference type="GO" id="GO:0046976">
    <property type="term" value="F:histone H3K27 methyltransferase activity"/>
    <property type="evidence" value="ECO:0007669"/>
    <property type="project" value="TreeGrafter"/>
</dbReference>
<organism evidence="1 2">
    <name type="scientific">Ambrosia artemisiifolia</name>
    <name type="common">Common ragweed</name>
    <dbReference type="NCBI Taxonomy" id="4212"/>
    <lineage>
        <taxon>Eukaryota</taxon>
        <taxon>Viridiplantae</taxon>
        <taxon>Streptophyta</taxon>
        <taxon>Embryophyta</taxon>
        <taxon>Tracheophyta</taxon>
        <taxon>Spermatophyta</taxon>
        <taxon>Magnoliopsida</taxon>
        <taxon>eudicotyledons</taxon>
        <taxon>Gunneridae</taxon>
        <taxon>Pentapetalae</taxon>
        <taxon>asterids</taxon>
        <taxon>campanulids</taxon>
        <taxon>Asterales</taxon>
        <taxon>Asteraceae</taxon>
        <taxon>Asteroideae</taxon>
        <taxon>Heliantheae alliance</taxon>
        <taxon>Heliantheae</taxon>
        <taxon>Ambrosia</taxon>
    </lineage>
</organism>
<dbReference type="Proteomes" id="UP001206925">
    <property type="component" value="Unassembled WGS sequence"/>
</dbReference>
<dbReference type="PANTHER" id="PTHR45747">
    <property type="entry name" value="HISTONE-LYSINE N-METHYLTRANSFERASE E(Z)"/>
    <property type="match status" value="1"/>
</dbReference>